<protein>
    <recommendedName>
        <fullName evidence="4">ABC transporter permease</fullName>
    </recommendedName>
</protein>
<evidence type="ECO:0000313" key="3">
    <source>
        <dbReference type="Proteomes" id="UP001519363"/>
    </source>
</evidence>
<sequence>MTTAFAAPLPRATARPREVDSRGAYLGFAGAYLFGHGASALAKGSDPVLALPGWLPMTLLALGLATGSVLATIAALRAMKGADKAEALSGNLLGASWVVGMGAVFLLITGLHSMEGMPDLQSVLWPSGAGFVVGLIYLAEGAVRRNVLHYVLGTYLALLSTAALFLGTPGMFWLLALAGSGGFVIAAVLEKRRLAI</sequence>
<proteinExistence type="predicted"/>
<evidence type="ECO:0008006" key="4">
    <source>
        <dbReference type="Google" id="ProtNLM"/>
    </source>
</evidence>
<keyword evidence="1" id="KW-0472">Membrane</keyword>
<comment type="caution">
    <text evidence="2">The sequence shown here is derived from an EMBL/GenBank/DDBJ whole genome shotgun (WGS) entry which is preliminary data.</text>
</comment>
<accession>A0ABS5AH83</accession>
<dbReference type="EMBL" id="JAGIOO010000001">
    <property type="protein sequence ID" value="MBP2475943.1"/>
    <property type="molecule type" value="Genomic_DNA"/>
</dbReference>
<feature type="transmembrane region" description="Helical" evidence="1">
    <location>
        <begin position="88"/>
        <end position="111"/>
    </location>
</feature>
<evidence type="ECO:0000256" key="1">
    <source>
        <dbReference type="SAM" id="Phobius"/>
    </source>
</evidence>
<feature type="transmembrane region" description="Helical" evidence="1">
    <location>
        <begin position="123"/>
        <end position="140"/>
    </location>
</feature>
<reference evidence="2 3" key="1">
    <citation type="submission" date="2021-03" db="EMBL/GenBank/DDBJ databases">
        <title>Sequencing the genomes of 1000 actinobacteria strains.</title>
        <authorList>
            <person name="Klenk H.-P."/>
        </authorList>
    </citation>
    <scope>NUCLEOTIDE SEQUENCE [LARGE SCALE GENOMIC DNA]</scope>
    <source>
        <strain evidence="2 3">DSM 44580</strain>
    </source>
</reference>
<feature type="transmembrane region" description="Helical" evidence="1">
    <location>
        <begin position="54"/>
        <end position="76"/>
    </location>
</feature>
<feature type="transmembrane region" description="Helical" evidence="1">
    <location>
        <begin position="172"/>
        <end position="189"/>
    </location>
</feature>
<dbReference type="RefSeq" id="WP_209707264.1">
    <property type="nucleotide sequence ID" value="NZ_JAGIOO010000001.1"/>
</dbReference>
<feature type="transmembrane region" description="Helical" evidence="1">
    <location>
        <begin position="24"/>
        <end position="42"/>
    </location>
</feature>
<keyword evidence="1" id="KW-1133">Transmembrane helix</keyword>
<gene>
    <name evidence="2" type="ORF">JOF53_004815</name>
</gene>
<dbReference type="Proteomes" id="UP001519363">
    <property type="component" value="Unassembled WGS sequence"/>
</dbReference>
<keyword evidence="3" id="KW-1185">Reference proteome</keyword>
<evidence type="ECO:0000313" key="2">
    <source>
        <dbReference type="EMBL" id="MBP2475943.1"/>
    </source>
</evidence>
<organism evidence="2 3">
    <name type="scientific">Crossiella equi</name>
    <dbReference type="NCBI Taxonomy" id="130796"/>
    <lineage>
        <taxon>Bacteria</taxon>
        <taxon>Bacillati</taxon>
        <taxon>Actinomycetota</taxon>
        <taxon>Actinomycetes</taxon>
        <taxon>Pseudonocardiales</taxon>
        <taxon>Pseudonocardiaceae</taxon>
        <taxon>Crossiella</taxon>
    </lineage>
</organism>
<name>A0ABS5AH83_9PSEU</name>
<feature type="transmembrane region" description="Helical" evidence="1">
    <location>
        <begin position="147"/>
        <end position="166"/>
    </location>
</feature>
<keyword evidence="1" id="KW-0812">Transmembrane</keyword>